<reference evidence="3 4" key="1">
    <citation type="journal article" date="2022" name="G3 (Bethesda)">
        <title>Whole-genome sequence and methylome profiling of the almond [Prunus dulcis (Mill.) D.A. Webb] cultivar 'Nonpareil'.</title>
        <authorList>
            <person name="D'Amico-Willman K.M."/>
            <person name="Ouma W.Z."/>
            <person name="Meulia T."/>
            <person name="Sideli G.M."/>
            <person name="Gradziel T.M."/>
            <person name="Fresnedo-Ramirez J."/>
        </authorList>
    </citation>
    <scope>NUCLEOTIDE SEQUENCE [LARGE SCALE GENOMIC DNA]</scope>
    <source>
        <strain evidence="3">Clone GOH B32 T37-40</strain>
    </source>
</reference>
<protein>
    <recommendedName>
        <fullName evidence="5">3'-5' exonuclease domain-containing protein</fullName>
    </recommendedName>
</protein>
<keyword evidence="4" id="KW-1185">Reference proteome</keyword>
<dbReference type="GO" id="GO:0005737">
    <property type="term" value="C:cytoplasm"/>
    <property type="evidence" value="ECO:0007669"/>
    <property type="project" value="TreeGrafter"/>
</dbReference>
<organism evidence="3 4">
    <name type="scientific">Prunus dulcis</name>
    <name type="common">Almond</name>
    <name type="synonym">Amygdalus dulcis</name>
    <dbReference type="NCBI Taxonomy" id="3755"/>
    <lineage>
        <taxon>Eukaryota</taxon>
        <taxon>Viridiplantae</taxon>
        <taxon>Streptophyta</taxon>
        <taxon>Embryophyta</taxon>
        <taxon>Tracheophyta</taxon>
        <taxon>Spermatophyta</taxon>
        <taxon>Magnoliopsida</taxon>
        <taxon>eudicotyledons</taxon>
        <taxon>Gunneridae</taxon>
        <taxon>Pentapetalae</taxon>
        <taxon>rosids</taxon>
        <taxon>fabids</taxon>
        <taxon>Rosales</taxon>
        <taxon>Rosaceae</taxon>
        <taxon>Amygdaloideae</taxon>
        <taxon>Amygdaleae</taxon>
        <taxon>Prunus</taxon>
    </lineage>
</organism>
<dbReference type="InterPro" id="IPR036397">
    <property type="entry name" value="RNaseH_sf"/>
</dbReference>
<gene>
    <name evidence="3" type="ORF">L3X38_023397</name>
</gene>
<evidence type="ECO:0008006" key="5">
    <source>
        <dbReference type="Google" id="ProtNLM"/>
    </source>
</evidence>
<dbReference type="InterPro" id="IPR012337">
    <property type="entry name" value="RNaseH-like_sf"/>
</dbReference>
<comment type="caution">
    <text evidence="3">The sequence shown here is derived from an EMBL/GenBank/DDBJ whole genome shotgun (WGS) entry which is preliminary data.</text>
</comment>
<dbReference type="Proteomes" id="UP001054821">
    <property type="component" value="Chromosome 4"/>
</dbReference>
<keyword evidence="1" id="KW-0540">Nuclease</keyword>
<dbReference type="GO" id="GO:0008408">
    <property type="term" value="F:3'-5' exonuclease activity"/>
    <property type="evidence" value="ECO:0007669"/>
    <property type="project" value="TreeGrafter"/>
</dbReference>
<evidence type="ECO:0000256" key="2">
    <source>
        <dbReference type="ARBA" id="ARBA00022801"/>
    </source>
</evidence>
<evidence type="ECO:0000256" key="1">
    <source>
        <dbReference type="ARBA" id="ARBA00022722"/>
    </source>
</evidence>
<dbReference type="PANTHER" id="PTHR13620:SF80">
    <property type="entry name" value="3'-5' EXONUCLEASE DOMAIN-CONTAINING PROTEIN"/>
    <property type="match status" value="1"/>
</dbReference>
<proteinExistence type="predicted"/>
<evidence type="ECO:0000313" key="3">
    <source>
        <dbReference type="EMBL" id="KAI5333267.1"/>
    </source>
</evidence>
<dbReference type="GO" id="GO:0003676">
    <property type="term" value="F:nucleic acid binding"/>
    <property type="evidence" value="ECO:0007669"/>
    <property type="project" value="InterPro"/>
</dbReference>
<dbReference type="InterPro" id="IPR051132">
    <property type="entry name" value="3-5_Exonuclease_domain"/>
</dbReference>
<accession>A0AAD4VZR0</accession>
<dbReference type="Gene3D" id="3.30.420.10">
    <property type="entry name" value="Ribonuclease H-like superfamily/Ribonuclease H"/>
    <property type="match status" value="1"/>
</dbReference>
<dbReference type="SUPFAM" id="SSF53098">
    <property type="entry name" value="Ribonuclease H-like"/>
    <property type="match status" value="1"/>
</dbReference>
<sequence>MVLEITVERDYTIEDPKTDAYTVHVDTQRILTVVTHSESIVTKWLKDALKSSIKSAVLVGITAETEHRWCWHEKDRHKEYPYDFLCLNIGAQSLVYETWETYFRGRHSLVSFLENPRVFVIGREMANLSRKLKVHHGIEIRNAVDVNDLAIRGLRRDDLDLGRYDLDQLARAVLGKQMDLARPEDDFYWKYRDDEFHRWTQCDELKLFWAIDPYLCFLIGLELIDAIDGAASQKKKTKKKKKKKN</sequence>
<dbReference type="EMBL" id="JAJFAZ020000004">
    <property type="protein sequence ID" value="KAI5333267.1"/>
    <property type="molecule type" value="Genomic_DNA"/>
</dbReference>
<name>A0AAD4VZR0_PRUDU</name>
<dbReference type="GO" id="GO:0005634">
    <property type="term" value="C:nucleus"/>
    <property type="evidence" value="ECO:0007669"/>
    <property type="project" value="TreeGrafter"/>
</dbReference>
<evidence type="ECO:0000313" key="4">
    <source>
        <dbReference type="Proteomes" id="UP001054821"/>
    </source>
</evidence>
<dbReference type="AlphaFoldDB" id="A0AAD4VZR0"/>
<dbReference type="PANTHER" id="PTHR13620">
    <property type="entry name" value="3-5 EXONUCLEASE"/>
    <property type="match status" value="1"/>
</dbReference>
<keyword evidence="2" id="KW-0378">Hydrolase</keyword>